<comment type="caution">
    <text evidence="2">The sequence shown here is derived from an EMBL/GenBank/DDBJ whole genome shotgun (WGS) entry which is preliminary data.</text>
</comment>
<evidence type="ECO:0000259" key="1">
    <source>
        <dbReference type="Pfam" id="PF13403"/>
    </source>
</evidence>
<keyword evidence="3" id="KW-1185">Reference proteome</keyword>
<dbReference type="RefSeq" id="WP_368392035.1">
    <property type="nucleotide sequence ID" value="NZ_JBFRYC010000005.1"/>
</dbReference>
<dbReference type="InterPro" id="IPR028992">
    <property type="entry name" value="Hedgehog/Intein_dom"/>
</dbReference>
<organism evidence="2 3">
    <name type="scientific">Thioclava arctica</name>
    <dbReference type="NCBI Taxonomy" id="3238301"/>
    <lineage>
        <taxon>Bacteria</taxon>
        <taxon>Pseudomonadati</taxon>
        <taxon>Pseudomonadota</taxon>
        <taxon>Alphaproteobacteria</taxon>
        <taxon>Rhodobacterales</taxon>
        <taxon>Paracoccaceae</taxon>
        <taxon>Thioclava</taxon>
    </lineage>
</organism>
<dbReference type="Proteomes" id="UP001557465">
    <property type="component" value="Unassembled WGS sequence"/>
</dbReference>
<reference evidence="2 3" key="1">
    <citation type="journal article" date="2011" name="Int. J. Syst. Evol. Microbiol.">
        <title>Zhongshania antarctica gen. nov., sp. nov. and Zhongshania guokunii sp. nov., gammaproteobacteria respectively isolated from coastal attached (fast) ice and surface seawater of the Antarctic.</title>
        <authorList>
            <person name="Li H.J."/>
            <person name="Zhang X.Y."/>
            <person name="Chen C.X."/>
            <person name="Zhang Y.J."/>
            <person name="Gao Z.M."/>
            <person name="Yu Y."/>
            <person name="Chen X.L."/>
            <person name="Chen B."/>
            <person name="Zhang Y.Z."/>
        </authorList>
    </citation>
    <scope>NUCLEOTIDE SEQUENCE [LARGE SCALE GENOMIC DNA]</scope>
    <source>
        <strain evidence="2 3">15-R06ZXC-3</strain>
    </source>
</reference>
<dbReference type="Pfam" id="PF13403">
    <property type="entry name" value="Hint_2"/>
    <property type="match status" value="1"/>
</dbReference>
<protein>
    <submittedName>
        <fullName evidence="2">Hint domain-containing protein</fullName>
    </submittedName>
</protein>
<evidence type="ECO:0000313" key="3">
    <source>
        <dbReference type="Proteomes" id="UP001557465"/>
    </source>
</evidence>
<evidence type="ECO:0000313" key="2">
    <source>
        <dbReference type="EMBL" id="MEX1662196.1"/>
    </source>
</evidence>
<gene>
    <name evidence="2" type="ORF">AB4874_11130</name>
</gene>
<proteinExistence type="predicted"/>
<dbReference type="EMBL" id="JBFRYC010000005">
    <property type="protein sequence ID" value="MEX1662196.1"/>
    <property type="molecule type" value="Genomic_DNA"/>
</dbReference>
<name>A0ABV3TKV7_9RHOB</name>
<accession>A0ABV3TKV7</accession>
<feature type="domain" description="Hedgehog/Intein (Hint)" evidence="1">
    <location>
        <begin position="40"/>
        <end position="68"/>
    </location>
</feature>
<sequence>MLSLGGSCHGGKGALGLPDGEAGALGRAKLLAASGWGGVRVVQYHHILLPRHAFVQAQGAWVESYWPGAVLHWAL</sequence>